<feature type="compositionally biased region" description="Polar residues" evidence="1">
    <location>
        <begin position="148"/>
        <end position="163"/>
    </location>
</feature>
<feature type="compositionally biased region" description="Basic and acidic residues" evidence="1">
    <location>
        <begin position="1"/>
        <end position="12"/>
    </location>
</feature>
<sequence length="163" mass="18391">MLQLEAWRDQPLRKKKTNFSPSRQVSSTPRPEKDATPKTSEVEVARHLDAGPFANHIMATHLTPRSKLPTILTPYDDTGVPALHLTAFRTMLLYHGATDFALCRAFPILLEKLTYYGSPPSRRDQFTPSTTFPMSSFSDSPHRGYITKQEQPYTISGRGNMNP</sequence>
<gene>
    <name evidence="2" type="ORF">Cni_G06226</name>
</gene>
<feature type="compositionally biased region" description="Basic and acidic residues" evidence="1">
    <location>
        <begin position="30"/>
        <end position="40"/>
    </location>
</feature>
<dbReference type="EMBL" id="CP136891">
    <property type="protein sequence ID" value="WOK97518.1"/>
    <property type="molecule type" value="Genomic_DNA"/>
</dbReference>
<evidence type="ECO:0000313" key="2">
    <source>
        <dbReference type="EMBL" id="WOK97518.1"/>
    </source>
</evidence>
<feature type="region of interest" description="Disordered" evidence="1">
    <location>
        <begin position="120"/>
        <end position="163"/>
    </location>
</feature>
<dbReference type="Proteomes" id="UP001327560">
    <property type="component" value="Chromosome 2"/>
</dbReference>
<feature type="compositionally biased region" description="Polar residues" evidence="1">
    <location>
        <begin position="18"/>
        <end position="29"/>
    </location>
</feature>
<proteinExistence type="predicted"/>
<reference evidence="2 3" key="1">
    <citation type="submission" date="2023-10" db="EMBL/GenBank/DDBJ databases">
        <title>Chromosome-scale genome assembly provides insights into flower coloration mechanisms of Canna indica.</title>
        <authorList>
            <person name="Li C."/>
        </authorList>
    </citation>
    <scope>NUCLEOTIDE SEQUENCE [LARGE SCALE GENOMIC DNA]</scope>
    <source>
        <tissue evidence="2">Flower</tissue>
    </source>
</reference>
<dbReference type="AlphaFoldDB" id="A0AAQ3JWM7"/>
<keyword evidence="3" id="KW-1185">Reference proteome</keyword>
<evidence type="ECO:0000313" key="3">
    <source>
        <dbReference type="Proteomes" id="UP001327560"/>
    </source>
</evidence>
<feature type="compositionally biased region" description="Low complexity" evidence="1">
    <location>
        <begin position="126"/>
        <end position="139"/>
    </location>
</feature>
<protein>
    <submittedName>
        <fullName evidence="2">Uncharacterized protein</fullName>
    </submittedName>
</protein>
<organism evidence="2 3">
    <name type="scientific">Canna indica</name>
    <name type="common">Indian-shot</name>
    <dbReference type="NCBI Taxonomy" id="4628"/>
    <lineage>
        <taxon>Eukaryota</taxon>
        <taxon>Viridiplantae</taxon>
        <taxon>Streptophyta</taxon>
        <taxon>Embryophyta</taxon>
        <taxon>Tracheophyta</taxon>
        <taxon>Spermatophyta</taxon>
        <taxon>Magnoliopsida</taxon>
        <taxon>Liliopsida</taxon>
        <taxon>Zingiberales</taxon>
        <taxon>Cannaceae</taxon>
        <taxon>Canna</taxon>
    </lineage>
</organism>
<accession>A0AAQ3JWM7</accession>
<evidence type="ECO:0000256" key="1">
    <source>
        <dbReference type="SAM" id="MobiDB-lite"/>
    </source>
</evidence>
<feature type="region of interest" description="Disordered" evidence="1">
    <location>
        <begin position="1"/>
        <end position="40"/>
    </location>
</feature>
<name>A0AAQ3JWM7_9LILI</name>